<keyword evidence="2" id="KW-0547">Nucleotide-binding</keyword>
<dbReference type="InterPro" id="IPR027417">
    <property type="entry name" value="P-loop_NTPase"/>
</dbReference>
<dbReference type="InterPro" id="IPR051701">
    <property type="entry name" value="Mito_OM_Translocase_MSP1"/>
</dbReference>
<evidence type="ECO:0000313" key="7">
    <source>
        <dbReference type="EMBL" id="KAL2292815.1"/>
    </source>
</evidence>
<evidence type="ECO:0000259" key="6">
    <source>
        <dbReference type="SMART" id="SM00382"/>
    </source>
</evidence>
<comment type="subcellular location">
    <subcellularLocation>
        <location evidence="1">Mitochondrion outer membrane</location>
        <topology evidence="1">Single-pass membrane protein</topology>
    </subcellularLocation>
</comment>
<evidence type="ECO:0000256" key="1">
    <source>
        <dbReference type="ARBA" id="ARBA00004572"/>
    </source>
</evidence>
<dbReference type="EMBL" id="JBAWTH010000002">
    <property type="protein sequence ID" value="KAL2292815.1"/>
    <property type="molecule type" value="Genomic_DNA"/>
</dbReference>
<evidence type="ECO:0000313" key="8">
    <source>
        <dbReference type="Proteomes" id="UP001600888"/>
    </source>
</evidence>
<dbReference type="Gene3D" id="1.10.8.60">
    <property type="match status" value="1"/>
</dbReference>
<accession>A0ABR4FDN7</accession>
<keyword evidence="3" id="KW-1000">Mitochondrion outer membrane</keyword>
<dbReference type="Pfam" id="PF00004">
    <property type="entry name" value="AAA"/>
    <property type="match status" value="1"/>
</dbReference>
<proteinExistence type="predicted"/>
<dbReference type="Gene3D" id="3.40.50.300">
    <property type="entry name" value="P-loop containing nucleotide triphosphate hydrolases"/>
    <property type="match status" value="1"/>
</dbReference>
<dbReference type="InterPro" id="IPR003959">
    <property type="entry name" value="ATPase_AAA_core"/>
</dbReference>
<dbReference type="Pfam" id="PF17862">
    <property type="entry name" value="AAA_lid_3"/>
    <property type="match status" value="1"/>
</dbReference>
<feature type="domain" description="AAA+ ATPase" evidence="6">
    <location>
        <begin position="86"/>
        <end position="227"/>
    </location>
</feature>
<dbReference type="SMART" id="SM00382">
    <property type="entry name" value="AAA"/>
    <property type="match status" value="1"/>
</dbReference>
<dbReference type="Proteomes" id="UP001600888">
    <property type="component" value="Unassembled WGS sequence"/>
</dbReference>
<dbReference type="PANTHER" id="PTHR45644:SF56">
    <property type="entry name" value="AAA ATPASE, PUTATIVE (AFU_ORTHOLOGUE AFUA_2G12920)-RELATED"/>
    <property type="match status" value="1"/>
</dbReference>
<reference evidence="7 8" key="1">
    <citation type="submission" date="2024-03" db="EMBL/GenBank/DDBJ databases">
        <title>A high-quality draft genome sequence of Diaporthe vaccinii, a causative agent of upright dieback and viscid rot disease in cranberry plants.</title>
        <authorList>
            <person name="Sarrasin M."/>
            <person name="Lang B.F."/>
            <person name="Burger G."/>
        </authorList>
    </citation>
    <scope>NUCLEOTIDE SEQUENCE [LARGE SCALE GENOMIC DNA]</scope>
    <source>
        <strain evidence="7 8">IS7</strain>
    </source>
</reference>
<organism evidence="7 8">
    <name type="scientific">Diaporthe vaccinii</name>
    <dbReference type="NCBI Taxonomy" id="105482"/>
    <lineage>
        <taxon>Eukaryota</taxon>
        <taxon>Fungi</taxon>
        <taxon>Dikarya</taxon>
        <taxon>Ascomycota</taxon>
        <taxon>Pezizomycotina</taxon>
        <taxon>Sordariomycetes</taxon>
        <taxon>Sordariomycetidae</taxon>
        <taxon>Diaporthales</taxon>
        <taxon>Diaporthaceae</taxon>
        <taxon>Diaporthe</taxon>
        <taxon>Diaporthe eres species complex</taxon>
    </lineage>
</organism>
<evidence type="ECO:0000256" key="2">
    <source>
        <dbReference type="ARBA" id="ARBA00022741"/>
    </source>
</evidence>
<protein>
    <recommendedName>
        <fullName evidence="6">AAA+ ATPase domain-containing protein</fullName>
    </recommendedName>
</protein>
<name>A0ABR4FDN7_9PEZI</name>
<feature type="region of interest" description="Disordered" evidence="5">
    <location>
        <begin position="1"/>
        <end position="28"/>
    </location>
</feature>
<comment type="caution">
    <text evidence="7">The sequence shown here is derived from an EMBL/GenBank/DDBJ whole genome shotgun (WGS) entry which is preliminary data.</text>
</comment>
<dbReference type="InterPro" id="IPR003593">
    <property type="entry name" value="AAA+_ATPase"/>
</dbReference>
<dbReference type="SUPFAM" id="SSF52540">
    <property type="entry name" value="P-loop containing nucleoside triphosphate hydrolases"/>
    <property type="match status" value="1"/>
</dbReference>
<keyword evidence="3" id="KW-0496">Mitochondrion</keyword>
<evidence type="ECO:0000256" key="3">
    <source>
        <dbReference type="ARBA" id="ARBA00022787"/>
    </source>
</evidence>
<keyword evidence="4" id="KW-0067">ATP-binding</keyword>
<gene>
    <name evidence="7" type="ORF">FJTKL_07879</name>
</gene>
<evidence type="ECO:0000256" key="4">
    <source>
        <dbReference type="ARBA" id="ARBA00022840"/>
    </source>
</evidence>
<keyword evidence="8" id="KW-1185">Reference proteome</keyword>
<sequence length="365" mass="39635">MTTPREREAPPWSTVTSENSDEPSIEQNESSIEQSLLDGLIRPKDIKTTLDSIHLAQSTIKSIRLLTELALLQPEEFSYGILAAQRIRGCLLYGPPGTGKTLLAKAVAKETGANVLEVTAASIQHSHVGVSEKTVRSLFSLAKRADLSPLVIFIDEADSLLGSRDGDGADNSWGWRRSLINQFLREMDGLEASSAFVMVATNRPFDLDDAVLRRLPRKLLVDMPLETDRAAILRIHLAGEELDPAVSVDDIARRTPLYSGSDLKNVCVAAAMACVYEGFGGDWGSAGQRTGISSRRRRRVLSAAHFEVALSEISASVSVDMASLRAIKRFDDKYGDAGAKRQRKAGVGFGGNAEVTDSDVPRVRT</sequence>
<dbReference type="PANTHER" id="PTHR45644">
    <property type="entry name" value="AAA ATPASE, PUTATIVE (AFU_ORTHOLOGUE AFUA_2G12920)-RELATED-RELATED"/>
    <property type="match status" value="1"/>
</dbReference>
<keyword evidence="3" id="KW-0472">Membrane</keyword>
<evidence type="ECO:0000256" key="5">
    <source>
        <dbReference type="SAM" id="MobiDB-lite"/>
    </source>
</evidence>
<dbReference type="InterPro" id="IPR041569">
    <property type="entry name" value="AAA_lid_3"/>
</dbReference>